<name>A0A1M5AUD8_9BACL</name>
<keyword evidence="2" id="KW-1185">Reference proteome</keyword>
<reference evidence="1 2" key="1">
    <citation type="submission" date="2016-11" db="EMBL/GenBank/DDBJ databases">
        <authorList>
            <person name="Jaros S."/>
            <person name="Januszkiewicz K."/>
            <person name="Wedrychowicz H."/>
        </authorList>
    </citation>
    <scope>NUCLEOTIDE SEQUENCE [LARGE SCALE GENOMIC DNA]</scope>
    <source>
        <strain evidence="1 2">DSM 44666</strain>
    </source>
</reference>
<dbReference type="AlphaFoldDB" id="A0A1M5AUD8"/>
<sequence length="62" mass="7266">MSSKKRKFKINLQPFNGPIHLQGLAMWGSDETPYCHVCKKNDKVIWDEGEYKCSRCHVVVER</sequence>
<dbReference type="EMBL" id="FQVL01000016">
    <property type="protein sequence ID" value="SHF33843.1"/>
    <property type="molecule type" value="Genomic_DNA"/>
</dbReference>
<gene>
    <name evidence="1" type="ORF">SAMN05444392_1168</name>
</gene>
<evidence type="ECO:0000313" key="1">
    <source>
        <dbReference type="EMBL" id="SHF33843.1"/>
    </source>
</evidence>
<dbReference type="RefSeq" id="WP_073157580.1">
    <property type="nucleotide sequence ID" value="NZ_FQVL01000016.1"/>
</dbReference>
<dbReference type="Proteomes" id="UP000184476">
    <property type="component" value="Unassembled WGS sequence"/>
</dbReference>
<protein>
    <submittedName>
        <fullName evidence="1">Uncharacterized protein</fullName>
    </submittedName>
</protein>
<evidence type="ECO:0000313" key="2">
    <source>
        <dbReference type="Proteomes" id="UP000184476"/>
    </source>
</evidence>
<proteinExistence type="predicted"/>
<organism evidence="1 2">
    <name type="scientific">Seinonella peptonophila</name>
    <dbReference type="NCBI Taxonomy" id="112248"/>
    <lineage>
        <taxon>Bacteria</taxon>
        <taxon>Bacillati</taxon>
        <taxon>Bacillota</taxon>
        <taxon>Bacilli</taxon>
        <taxon>Bacillales</taxon>
        <taxon>Thermoactinomycetaceae</taxon>
        <taxon>Seinonella</taxon>
    </lineage>
</organism>
<accession>A0A1M5AUD8</accession>